<dbReference type="GeneID" id="20667790"/>
<evidence type="ECO:0000313" key="2">
    <source>
        <dbReference type="EMBL" id="ETW75992.1"/>
    </source>
</evidence>
<name>W4JQZ6_HETIT</name>
<dbReference type="AlphaFoldDB" id="W4JQZ6"/>
<dbReference type="KEGG" id="hir:HETIRDRAFT_162764"/>
<protein>
    <submittedName>
        <fullName evidence="2">Uncharacterized protein</fullName>
    </submittedName>
</protein>
<dbReference type="InParanoid" id="W4JQZ6"/>
<evidence type="ECO:0000313" key="3">
    <source>
        <dbReference type="Proteomes" id="UP000030671"/>
    </source>
</evidence>
<dbReference type="Proteomes" id="UP000030671">
    <property type="component" value="Unassembled WGS sequence"/>
</dbReference>
<evidence type="ECO:0000256" key="1">
    <source>
        <dbReference type="SAM" id="MobiDB-lite"/>
    </source>
</evidence>
<gene>
    <name evidence="2" type="ORF">HETIRDRAFT_162764</name>
</gene>
<keyword evidence="3" id="KW-1185">Reference proteome</keyword>
<sequence length="160" mass="16767">MGLQDALADIFTETLPPLSLDIIDQHRTGHAVVPNSTDCATSQGNTQCGTRPTSTQSMQPAPITIDNMMLERVPSCNRSLTPSYNDLAETISVAENISPDTVTNHVKDGIAGVSVSMPALTFVMTDEASIAEQSMTAGLVPGTAISLSITEAGPVALWPL</sequence>
<organism evidence="2 3">
    <name type="scientific">Heterobasidion irregulare (strain TC 32-1)</name>
    <dbReference type="NCBI Taxonomy" id="747525"/>
    <lineage>
        <taxon>Eukaryota</taxon>
        <taxon>Fungi</taxon>
        <taxon>Dikarya</taxon>
        <taxon>Basidiomycota</taxon>
        <taxon>Agaricomycotina</taxon>
        <taxon>Agaricomycetes</taxon>
        <taxon>Russulales</taxon>
        <taxon>Bondarzewiaceae</taxon>
        <taxon>Heterobasidion</taxon>
        <taxon>Heterobasidion annosum species complex</taxon>
    </lineage>
</organism>
<reference evidence="2 3" key="1">
    <citation type="journal article" date="2012" name="New Phytol.">
        <title>Insight into trade-off between wood decay and parasitism from the genome of a fungal forest pathogen.</title>
        <authorList>
            <person name="Olson A."/>
            <person name="Aerts A."/>
            <person name="Asiegbu F."/>
            <person name="Belbahri L."/>
            <person name="Bouzid O."/>
            <person name="Broberg A."/>
            <person name="Canback B."/>
            <person name="Coutinho P.M."/>
            <person name="Cullen D."/>
            <person name="Dalman K."/>
            <person name="Deflorio G."/>
            <person name="van Diepen L.T."/>
            <person name="Dunand C."/>
            <person name="Duplessis S."/>
            <person name="Durling M."/>
            <person name="Gonthier P."/>
            <person name="Grimwood J."/>
            <person name="Fossdal C.G."/>
            <person name="Hansson D."/>
            <person name="Henrissat B."/>
            <person name="Hietala A."/>
            <person name="Himmelstrand K."/>
            <person name="Hoffmeister D."/>
            <person name="Hogberg N."/>
            <person name="James T.Y."/>
            <person name="Karlsson M."/>
            <person name="Kohler A."/>
            <person name="Kues U."/>
            <person name="Lee Y.H."/>
            <person name="Lin Y.C."/>
            <person name="Lind M."/>
            <person name="Lindquist E."/>
            <person name="Lombard V."/>
            <person name="Lucas S."/>
            <person name="Lunden K."/>
            <person name="Morin E."/>
            <person name="Murat C."/>
            <person name="Park J."/>
            <person name="Raffaello T."/>
            <person name="Rouze P."/>
            <person name="Salamov A."/>
            <person name="Schmutz J."/>
            <person name="Solheim H."/>
            <person name="Stahlberg J."/>
            <person name="Velez H."/>
            <person name="de Vries R.P."/>
            <person name="Wiebenga A."/>
            <person name="Woodward S."/>
            <person name="Yakovlev I."/>
            <person name="Garbelotto M."/>
            <person name="Martin F."/>
            <person name="Grigoriev I.V."/>
            <person name="Stenlid J."/>
        </authorList>
    </citation>
    <scope>NUCLEOTIDE SEQUENCE [LARGE SCALE GENOMIC DNA]</scope>
    <source>
        <strain evidence="2 3">TC 32-1</strain>
    </source>
</reference>
<dbReference type="EMBL" id="KI925465">
    <property type="protein sequence ID" value="ETW75992.1"/>
    <property type="molecule type" value="Genomic_DNA"/>
</dbReference>
<feature type="region of interest" description="Disordered" evidence="1">
    <location>
        <begin position="36"/>
        <end position="57"/>
    </location>
</feature>
<accession>W4JQZ6</accession>
<proteinExistence type="predicted"/>
<dbReference type="HOGENOM" id="CLU_1652370_0_0_1"/>
<dbReference type="RefSeq" id="XP_009552221.1">
    <property type="nucleotide sequence ID" value="XM_009553926.1"/>
</dbReference>